<dbReference type="RefSeq" id="WP_309937065.1">
    <property type="nucleotide sequence ID" value="NZ_AP025305.1"/>
</dbReference>
<evidence type="ECO:0000256" key="5">
    <source>
        <dbReference type="SAM" id="Phobius"/>
    </source>
</evidence>
<keyword evidence="2 5" id="KW-0812">Transmembrane</keyword>
<protein>
    <submittedName>
        <fullName evidence="6">Oxidoreductase</fullName>
    </submittedName>
</protein>
<evidence type="ECO:0000313" key="7">
    <source>
        <dbReference type="Proteomes" id="UP001185092"/>
    </source>
</evidence>
<dbReference type="Pfam" id="PF07681">
    <property type="entry name" value="DoxX"/>
    <property type="match status" value="1"/>
</dbReference>
<evidence type="ECO:0000256" key="4">
    <source>
        <dbReference type="ARBA" id="ARBA00023136"/>
    </source>
</evidence>
<evidence type="ECO:0000256" key="3">
    <source>
        <dbReference type="ARBA" id="ARBA00022989"/>
    </source>
</evidence>
<keyword evidence="3 5" id="KW-1133">Transmembrane helix</keyword>
<dbReference type="InterPro" id="IPR032808">
    <property type="entry name" value="DoxX"/>
</dbReference>
<keyword evidence="7" id="KW-1185">Reference proteome</keyword>
<organism evidence="6 7">
    <name type="scientific">Aureibacter tunicatorum</name>
    <dbReference type="NCBI Taxonomy" id="866807"/>
    <lineage>
        <taxon>Bacteria</taxon>
        <taxon>Pseudomonadati</taxon>
        <taxon>Bacteroidota</taxon>
        <taxon>Cytophagia</taxon>
        <taxon>Cytophagales</taxon>
        <taxon>Persicobacteraceae</taxon>
        <taxon>Aureibacter</taxon>
    </lineage>
</organism>
<gene>
    <name evidence="6" type="ORF">HNQ88_000574</name>
</gene>
<feature type="transmembrane region" description="Helical" evidence="5">
    <location>
        <begin position="75"/>
        <end position="92"/>
    </location>
</feature>
<proteinExistence type="predicted"/>
<evidence type="ECO:0000313" key="6">
    <source>
        <dbReference type="EMBL" id="MDR6237598.1"/>
    </source>
</evidence>
<dbReference type="Proteomes" id="UP001185092">
    <property type="component" value="Unassembled WGS sequence"/>
</dbReference>
<name>A0AAE4BR55_9BACT</name>
<keyword evidence="4 5" id="KW-0472">Membrane</keyword>
<dbReference type="EMBL" id="JAVDQD010000001">
    <property type="protein sequence ID" value="MDR6237598.1"/>
    <property type="molecule type" value="Genomic_DNA"/>
</dbReference>
<comment type="caution">
    <text evidence="6">The sequence shown here is derived from an EMBL/GenBank/DDBJ whole genome shotgun (WGS) entry which is preliminary data.</text>
</comment>
<evidence type="ECO:0000256" key="2">
    <source>
        <dbReference type="ARBA" id="ARBA00022692"/>
    </source>
</evidence>
<dbReference type="AlphaFoldDB" id="A0AAE4BR55"/>
<comment type="subcellular location">
    <subcellularLocation>
        <location evidence="1">Membrane</location>
        <topology evidence="1">Multi-pass membrane protein</topology>
    </subcellularLocation>
</comment>
<feature type="transmembrane region" description="Helical" evidence="5">
    <location>
        <begin position="46"/>
        <end position="68"/>
    </location>
</feature>
<feature type="transmembrane region" description="Helical" evidence="5">
    <location>
        <begin position="104"/>
        <end position="121"/>
    </location>
</feature>
<dbReference type="GO" id="GO:0016020">
    <property type="term" value="C:membrane"/>
    <property type="evidence" value="ECO:0007669"/>
    <property type="project" value="UniProtKB-SubCell"/>
</dbReference>
<sequence>MKAFNSTFLLRLAVAIILLAHSISGIFNNGINDFGTYYLNEIGFSPFGVPLAWTIKLSHIIAALCLAFERYVKPASIFTILILISGIILVHLKEGWFVVGAGRNGIEFNFLLIIALLTIMYPQGIKSMAIIGIKKGTNNVVP</sequence>
<accession>A0AAE4BR55</accession>
<evidence type="ECO:0000256" key="1">
    <source>
        <dbReference type="ARBA" id="ARBA00004141"/>
    </source>
</evidence>
<reference evidence="6" key="1">
    <citation type="submission" date="2023-07" db="EMBL/GenBank/DDBJ databases">
        <title>Genomic Encyclopedia of Type Strains, Phase IV (KMG-IV): sequencing the most valuable type-strain genomes for metagenomic binning, comparative biology and taxonomic classification.</title>
        <authorList>
            <person name="Goeker M."/>
        </authorList>
    </citation>
    <scope>NUCLEOTIDE SEQUENCE</scope>
    <source>
        <strain evidence="6">DSM 26174</strain>
    </source>
</reference>